<proteinExistence type="predicted"/>
<dbReference type="AlphaFoldDB" id="A0A0D0DUX4"/>
<feature type="region of interest" description="Disordered" evidence="1">
    <location>
        <begin position="39"/>
        <end position="83"/>
    </location>
</feature>
<accession>A0A0D0DUX4</accession>
<dbReference type="EMBL" id="KN825217">
    <property type="protein sequence ID" value="KIK93061.1"/>
    <property type="molecule type" value="Genomic_DNA"/>
</dbReference>
<evidence type="ECO:0000256" key="1">
    <source>
        <dbReference type="SAM" id="MobiDB-lite"/>
    </source>
</evidence>
<reference evidence="3" key="2">
    <citation type="submission" date="2015-01" db="EMBL/GenBank/DDBJ databases">
        <title>Evolutionary Origins and Diversification of the Mycorrhizal Mutualists.</title>
        <authorList>
            <consortium name="DOE Joint Genome Institute"/>
            <consortium name="Mycorrhizal Genomics Consortium"/>
            <person name="Kohler A."/>
            <person name="Kuo A."/>
            <person name="Nagy L.G."/>
            <person name="Floudas D."/>
            <person name="Copeland A."/>
            <person name="Barry K.W."/>
            <person name="Cichocki N."/>
            <person name="Veneault-Fourrey C."/>
            <person name="LaButti K."/>
            <person name="Lindquist E.A."/>
            <person name="Lipzen A."/>
            <person name="Lundell T."/>
            <person name="Morin E."/>
            <person name="Murat C."/>
            <person name="Riley R."/>
            <person name="Ohm R."/>
            <person name="Sun H."/>
            <person name="Tunlid A."/>
            <person name="Henrissat B."/>
            <person name="Grigoriev I.V."/>
            <person name="Hibbett D.S."/>
            <person name="Martin F."/>
        </authorList>
    </citation>
    <scope>NUCLEOTIDE SEQUENCE [LARGE SCALE GENOMIC DNA]</scope>
    <source>
        <strain evidence="3">Ve08.2h10</strain>
    </source>
</reference>
<evidence type="ECO:0000313" key="3">
    <source>
        <dbReference type="Proteomes" id="UP000054538"/>
    </source>
</evidence>
<dbReference type="HOGENOM" id="CLU_1133901_0_0_1"/>
<dbReference type="Proteomes" id="UP000054538">
    <property type="component" value="Unassembled WGS sequence"/>
</dbReference>
<reference evidence="2 3" key="1">
    <citation type="submission" date="2014-04" db="EMBL/GenBank/DDBJ databases">
        <authorList>
            <consortium name="DOE Joint Genome Institute"/>
            <person name="Kuo A."/>
            <person name="Kohler A."/>
            <person name="Jargeat P."/>
            <person name="Nagy L.G."/>
            <person name="Floudas D."/>
            <person name="Copeland A."/>
            <person name="Barry K.W."/>
            <person name="Cichocki N."/>
            <person name="Veneault-Fourrey C."/>
            <person name="LaButti K."/>
            <person name="Lindquist E.A."/>
            <person name="Lipzen A."/>
            <person name="Lundell T."/>
            <person name="Morin E."/>
            <person name="Murat C."/>
            <person name="Sun H."/>
            <person name="Tunlid A."/>
            <person name="Henrissat B."/>
            <person name="Grigoriev I.V."/>
            <person name="Hibbett D.S."/>
            <person name="Martin F."/>
            <person name="Nordberg H.P."/>
            <person name="Cantor M.N."/>
            <person name="Hua S.X."/>
        </authorList>
    </citation>
    <scope>NUCLEOTIDE SEQUENCE [LARGE SCALE GENOMIC DNA]</scope>
    <source>
        <strain evidence="2 3">Ve08.2h10</strain>
    </source>
</reference>
<protein>
    <submittedName>
        <fullName evidence="2">Uncharacterized protein</fullName>
    </submittedName>
</protein>
<gene>
    <name evidence="2" type="ORF">PAXRUDRAFT_829373</name>
</gene>
<organism evidence="2 3">
    <name type="scientific">Paxillus rubicundulus Ve08.2h10</name>
    <dbReference type="NCBI Taxonomy" id="930991"/>
    <lineage>
        <taxon>Eukaryota</taxon>
        <taxon>Fungi</taxon>
        <taxon>Dikarya</taxon>
        <taxon>Basidiomycota</taxon>
        <taxon>Agaricomycotina</taxon>
        <taxon>Agaricomycetes</taxon>
        <taxon>Agaricomycetidae</taxon>
        <taxon>Boletales</taxon>
        <taxon>Paxilineae</taxon>
        <taxon>Paxillaceae</taxon>
        <taxon>Paxillus</taxon>
    </lineage>
</organism>
<sequence>MHISHPSVPTDSQWQKAMHNKTGRPTLCETQFKISVLEPWGVDSEGDGGSASREECGGSGDGAGAGGGTGEGGAADLGGADDWGTAPDLGTGVGCDGGAGAGCVEGAGCVGGAVCVGGTAWAAGARLALTTGTNITSCANKSAKHQASNHGMWKSNIHDHAVPQQRRNSVRSDQEGGTGYLHGMAMRRGVSAAHPPHRTKTTRVISRIGDPSRAPAEIGTAPTKNAVTSQPIAWSTSGGSSGHAE</sequence>
<evidence type="ECO:0000313" key="2">
    <source>
        <dbReference type="EMBL" id="KIK93061.1"/>
    </source>
</evidence>
<feature type="compositionally biased region" description="Polar residues" evidence="1">
    <location>
        <begin position="222"/>
        <end position="238"/>
    </location>
</feature>
<feature type="compositionally biased region" description="Gly residues" evidence="1">
    <location>
        <begin position="57"/>
        <end position="76"/>
    </location>
</feature>
<dbReference type="InParanoid" id="A0A0D0DUX4"/>
<name>A0A0D0DUX4_9AGAM</name>
<keyword evidence="3" id="KW-1185">Reference proteome</keyword>
<feature type="region of interest" description="Disordered" evidence="1">
    <location>
        <begin position="162"/>
        <end position="181"/>
    </location>
</feature>
<feature type="region of interest" description="Disordered" evidence="1">
    <location>
        <begin position="189"/>
        <end position="245"/>
    </location>
</feature>